<keyword evidence="4" id="KW-1185">Reference proteome</keyword>
<dbReference type="Pfam" id="PF20152">
    <property type="entry name" value="DUF6534"/>
    <property type="match status" value="1"/>
</dbReference>
<dbReference type="PANTHER" id="PTHR40465">
    <property type="entry name" value="CHROMOSOME 1, WHOLE GENOME SHOTGUN SEQUENCE"/>
    <property type="match status" value="1"/>
</dbReference>
<keyword evidence="1" id="KW-1133">Transmembrane helix</keyword>
<feature type="domain" description="DUF6534" evidence="2">
    <location>
        <begin position="135"/>
        <end position="221"/>
    </location>
</feature>
<reference evidence="3 4" key="1">
    <citation type="submission" date="2019-02" db="EMBL/GenBank/DDBJ databases">
        <title>Genome sequencing of the rare red list fungi Phlebia centrifuga.</title>
        <authorList>
            <person name="Buettner E."/>
            <person name="Kellner H."/>
        </authorList>
    </citation>
    <scope>NUCLEOTIDE SEQUENCE [LARGE SCALE GENOMIC DNA]</scope>
    <source>
        <strain evidence="3 4">DSM 108282</strain>
    </source>
</reference>
<evidence type="ECO:0000256" key="1">
    <source>
        <dbReference type="SAM" id="Phobius"/>
    </source>
</evidence>
<evidence type="ECO:0000313" key="3">
    <source>
        <dbReference type="EMBL" id="THH02602.1"/>
    </source>
</evidence>
<feature type="transmembrane region" description="Helical" evidence="1">
    <location>
        <begin position="56"/>
        <end position="78"/>
    </location>
</feature>
<sequence>MQVFLYYRLYPNDRYRIKWTVTIVWLLDLLHTIMVCLANWSYLIVHFGDGEASKKIAWPVCVTIALTAVVTFLVHCFFAHRVYTLSKQKLYIAAPVALLAALRVVSAFTQMARAGTWAKFGSDSAWLFTTGLSISAVLDVTIAVALITYLKRSRTGWSAMDQIIDSIVLYTVENGALTSVFAIVSLICWVSMSSNLIFLALHFAISKLYANSFLATLNARKTLQQRSQGSSDHQLPVLFPGGTYARSGRYSAAPNTNLNPIASLMQISVEKTVHCVTDGEVSPVHFSASARNNSTTTQDNAQARGELSWPSLAASLALRPPPADHTRRLAQAYTPSEASSTFERRIRRSQNMYSYRKHLQQSAPKFPSVRGSARRLSKATEAFASLESTAGALQSPAENNETYNHSESLLFSEDDLVDIDPVEFWATAASYPHLHLISQNPQGIFIACGCRQYY</sequence>
<dbReference type="EMBL" id="SGPJ01000004">
    <property type="protein sequence ID" value="THH02602.1"/>
    <property type="molecule type" value="Genomic_DNA"/>
</dbReference>
<evidence type="ECO:0000259" key="2">
    <source>
        <dbReference type="Pfam" id="PF20152"/>
    </source>
</evidence>
<feature type="transmembrane region" description="Helical" evidence="1">
    <location>
        <begin position="196"/>
        <end position="217"/>
    </location>
</feature>
<dbReference type="AlphaFoldDB" id="A0A4S4KV12"/>
<proteinExistence type="predicted"/>
<evidence type="ECO:0000313" key="4">
    <source>
        <dbReference type="Proteomes" id="UP000309038"/>
    </source>
</evidence>
<protein>
    <recommendedName>
        <fullName evidence="2">DUF6534 domain-containing protein</fullName>
    </recommendedName>
</protein>
<feature type="transmembrane region" description="Helical" evidence="1">
    <location>
        <begin position="21"/>
        <end position="44"/>
    </location>
</feature>
<feature type="transmembrane region" description="Helical" evidence="1">
    <location>
        <begin position="90"/>
        <end position="112"/>
    </location>
</feature>
<comment type="caution">
    <text evidence="3">The sequence shown here is derived from an EMBL/GenBank/DDBJ whole genome shotgun (WGS) entry which is preliminary data.</text>
</comment>
<name>A0A4S4KV12_9APHY</name>
<keyword evidence="1" id="KW-0812">Transmembrane</keyword>
<gene>
    <name evidence="3" type="ORF">EW026_g262</name>
</gene>
<dbReference type="InterPro" id="IPR045339">
    <property type="entry name" value="DUF6534"/>
</dbReference>
<dbReference type="PANTHER" id="PTHR40465:SF1">
    <property type="entry name" value="DUF6534 DOMAIN-CONTAINING PROTEIN"/>
    <property type="match status" value="1"/>
</dbReference>
<keyword evidence="1" id="KW-0472">Membrane</keyword>
<organism evidence="3 4">
    <name type="scientific">Hermanssonia centrifuga</name>
    <dbReference type="NCBI Taxonomy" id="98765"/>
    <lineage>
        <taxon>Eukaryota</taxon>
        <taxon>Fungi</taxon>
        <taxon>Dikarya</taxon>
        <taxon>Basidiomycota</taxon>
        <taxon>Agaricomycotina</taxon>
        <taxon>Agaricomycetes</taxon>
        <taxon>Polyporales</taxon>
        <taxon>Meruliaceae</taxon>
        <taxon>Hermanssonia</taxon>
    </lineage>
</organism>
<accession>A0A4S4KV12</accession>
<feature type="transmembrane region" description="Helical" evidence="1">
    <location>
        <begin position="124"/>
        <end position="147"/>
    </location>
</feature>
<dbReference type="Proteomes" id="UP000309038">
    <property type="component" value="Unassembled WGS sequence"/>
</dbReference>
<feature type="transmembrane region" description="Helical" evidence="1">
    <location>
        <begin position="167"/>
        <end position="190"/>
    </location>
</feature>